<dbReference type="Gene3D" id="3.30.370.10">
    <property type="entry name" value="Barstar-like"/>
    <property type="match status" value="1"/>
</dbReference>
<dbReference type="Pfam" id="PF01337">
    <property type="entry name" value="Barstar"/>
    <property type="match status" value="1"/>
</dbReference>
<comment type="similarity">
    <text evidence="1">Belongs to the barstar family.</text>
</comment>
<dbReference type="InterPro" id="IPR035905">
    <property type="entry name" value="Barstar-like_sf"/>
</dbReference>
<organism evidence="3 5">
    <name type="scientific">Serratia nevei</name>
    <dbReference type="NCBI Taxonomy" id="2703794"/>
    <lineage>
        <taxon>Bacteria</taxon>
        <taxon>Pseudomonadati</taxon>
        <taxon>Pseudomonadota</taxon>
        <taxon>Gammaproteobacteria</taxon>
        <taxon>Enterobacterales</taxon>
        <taxon>Yersiniaceae</taxon>
        <taxon>Serratia</taxon>
    </lineage>
</organism>
<dbReference type="EMBL" id="JARTLO010000001">
    <property type="protein sequence ID" value="MDK4764540.1"/>
    <property type="molecule type" value="Genomic_DNA"/>
</dbReference>
<gene>
    <name evidence="3" type="ORF">P9854_01755</name>
    <name evidence="4" type="ORF">P9921_12275</name>
</gene>
<dbReference type="AlphaFoldDB" id="A0AAW6WZA7"/>
<keyword evidence="6" id="KW-1185">Reference proteome</keyword>
<evidence type="ECO:0000313" key="3">
    <source>
        <dbReference type="EMBL" id="MDK4764540.1"/>
    </source>
</evidence>
<evidence type="ECO:0000256" key="1">
    <source>
        <dbReference type="ARBA" id="ARBA00006845"/>
    </source>
</evidence>
<evidence type="ECO:0000313" key="5">
    <source>
        <dbReference type="Proteomes" id="UP001173597"/>
    </source>
</evidence>
<evidence type="ECO:0000259" key="2">
    <source>
        <dbReference type="Pfam" id="PF01337"/>
    </source>
</evidence>
<reference evidence="3" key="1">
    <citation type="submission" date="2023-01" db="EMBL/GenBank/DDBJ databases">
        <title>Genomic dissection of endemic carbapenem resistance: metallo-beta-lactamase gene dissemination through clonal, plasmid and integron transfer pathways.</title>
        <authorList>
            <person name="Macesic N."/>
        </authorList>
    </citation>
    <scope>NUCLEOTIDE SEQUENCE</scope>
    <source>
        <strain evidence="4">CPO382</strain>
        <strain evidence="3">CPO573</strain>
    </source>
</reference>
<dbReference type="InterPro" id="IPR000468">
    <property type="entry name" value="Barstar"/>
</dbReference>
<dbReference type="Proteomes" id="UP001173597">
    <property type="component" value="Unassembled WGS sequence"/>
</dbReference>
<name>A0AAW6WZA7_9GAMM</name>
<comment type="caution">
    <text evidence="3">The sequence shown here is derived from an EMBL/GenBank/DDBJ whole genome shotgun (WGS) entry which is preliminary data.</text>
</comment>
<dbReference type="RefSeq" id="WP_055313890.1">
    <property type="nucleotide sequence ID" value="NZ_JAQSPG010000044.1"/>
</dbReference>
<dbReference type="SUPFAM" id="SSF52038">
    <property type="entry name" value="Barstar-related"/>
    <property type="match status" value="1"/>
</dbReference>
<proteinExistence type="inferred from homology"/>
<protein>
    <submittedName>
        <fullName evidence="3">Barstar family protein</fullName>
    </submittedName>
</protein>
<evidence type="ECO:0000313" key="4">
    <source>
        <dbReference type="EMBL" id="MDK5171243.1"/>
    </source>
</evidence>
<dbReference type="Proteomes" id="UP001174748">
    <property type="component" value="Unassembled WGS sequence"/>
</dbReference>
<dbReference type="EMBL" id="JARTOI010000017">
    <property type="protein sequence ID" value="MDK5171243.1"/>
    <property type="molecule type" value="Genomic_DNA"/>
</dbReference>
<accession>A0AAW6WZA7</accession>
<feature type="domain" description="Barstar (barnase inhibitor)" evidence="2">
    <location>
        <begin position="5"/>
        <end position="52"/>
    </location>
</feature>
<sequence>MMKFKRVVVDFSEINTDDEFHDEMNRIFGFPDFYGNNLNAFVDCLNSLRFPDDGMTSIHLDKDEYLLMKINGIHSLPDDIRYNFLLAVEAVNKGAISFGDEALILLLLVK</sequence>
<evidence type="ECO:0000313" key="6">
    <source>
        <dbReference type="Proteomes" id="UP001174748"/>
    </source>
</evidence>